<reference evidence="1" key="1">
    <citation type="submission" date="2017-07" db="EMBL/GenBank/DDBJ databases">
        <title>Taro Niue Genome Assembly and Annotation.</title>
        <authorList>
            <person name="Atibalentja N."/>
            <person name="Keating K."/>
            <person name="Fields C.J."/>
        </authorList>
    </citation>
    <scope>NUCLEOTIDE SEQUENCE</scope>
    <source>
        <strain evidence="1">Niue_2</strain>
        <tissue evidence="1">Leaf</tissue>
    </source>
</reference>
<accession>A0A843W8T3</accession>
<dbReference type="Proteomes" id="UP000652761">
    <property type="component" value="Unassembled WGS sequence"/>
</dbReference>
<evidence type="ECO:0000313" key="1">
    <source>
        <dbReference type="EMBL" id="MQM02091.1"/>
    </source>
</evidence>
<protein>
    <submittedName>
        <fullName evidence="1">Uncharacterized protein</fullName>
    </submittedName>
</protein>
<organism evidence="1 2">
    <name type="scientific">Colocasia esculenta</name>
    <name type="common">Wild taro</name>
    <name type="synonym">Arum esculentum</name>
    <dbReference type="NCBI Taxonomy" id="4460"/>
    <lineage>
        <taxon>Eukaryota</taxon>
        <taxon>Viridiplantae</taxon>
        <taxon>Streptophyta</taxon>
        <taxon>Embryophyta</taxon>
        <taxon>Tracheophyta</taxon>
        <taxon>Spermatophyta</taxon>
        <taxon>Magnoliopsida</taxon>
        <taxon>Liliopsida</taxon>
        <taxon>Araceae</taxon>
        <taxon>Aroideae</taxon>
        <taxon>Colocasieae</taxon>
        <taxon>Colocasia</taxon>
    </lineage>
</organism>
<dbReference type="AlphaFoldDB" id="A0A843W8T3"/>
<proteinExistence type="predicted"/>
<comment type="caution">
    <text evidence="1">The sequence shown here is derived from an EMBL/GenBank/DDBJ whole genome shotgun (WGS) entry which is preliminary data.</text>
</comment>
<dbReference type="EMBL" id="NMUH01002789">
    <property type="protein sequence ID" value="MQM02091.1"/>
    <property type="molecule type" value="Genomic_DNA"/>
</dbReference>
<name>A0A843W8T3_COLES</name>
<keyword evidence="2" id="KW-1185">Reference proteome</keyword>
<gene>
    <name evidence="1" type="ORF">Taro_034848</name>
</gene>
<evidence type="ECO:0000313" key="2">
    <source>
        <dbReference type="Proteomes" id="UP000652761"/>
    </source>
</evidence>
<sequence>MLFSSQCLGAAHANGTTVGLEQDLFDRLRPGPNRMKGVRKPLPRSWRCSGAEPAWCPALGHLDDCGLEQEPSGLLDKGKSCSSRPYFCKFSLHNTVGRAATNRGGTVVPYRAMARSGHTPILGVDIIKYIGHIMNNFYEEPKDYITLVQLELVEKVVGNNFHEEVSKRVAVVLGGKGVDANLRILQVLKDAWRTVERVAVTNRARNRRCEAWFPWEFAEGSECMWDRLGFLQGLRPEDLASRSLVAKLISQDIDG</sequence>